<proteinExistence type="predicted"/>
<evidence type="ECO:0000313" key="2">
    <source>
        <dbReference type="Proteomes" id="UP000644699"/>
    </source>
</evidence>
<gene>
    <name evidence="1" type="ORF">GCM10011390_24440</name>
</gene>
<reference evidence="1" key="2">
    <citation type="submission" date="2020-09" db="EMBL/GenBank/DDBJ databases">
        <authorList>
            <person name="Sun Q."/>
            <person name="Zhou Y."/>
        </authorList>
    </citation>
    <scope>NUCLEOTIDE SEQUENCE</scope>
    <source>
        <strain evidence="1">CGMCC 1.15367</strain>
    </source>
</reference>
<keyword evidence="2" id="KW-1185">Reference proteome</keyword>
<dbReference type="Proteomes" id="UP000644699">
    <property type="component" value="Unassembled WGS sequence"/>
</dbReference>
<dbReference type="EMBL" id="BMIQ01000003">
    <property type="protein sequence ID" value="GGE04579.1"/>
    <property type="molecule type" value="Genomic_DNA"/>
</dbReference>
<comment type="caution">
    <text evidence="1">The sequence shown here is derived from an EMBL/GenBank/DDBJ whole genome shotgun (WGS) entry which is preliminary data.</text>
</comment>
<evidence type="ECO:0000313" key="1">
    <source>
        <dbReference type="EMBL" id="GGE04579.1"/>
    </source>
</evidence>
<dbReference type="RefSeq" id="WP_188908793.1">
    <property type="nucleotide sequence ID" value="NZ_BMIQ01000003.1"/>
</dbReference>
<dbReference type="AlphaFoldDB" id="A0A916ZNK6"/>
<accession>A0A916ZNK6</accession>
<organism evidence="1 2">
    <name type="scientific">Aureimonas endophytica</name>
    <dbReference type="NCBI Taxonomy" id="2027858"/>
    <lineage>
        <taxon>Bacteria</taxon>
        <taxon>Pseudomonadati</taxon>
        <taxon>Pseudomonadota</taxon>
        <taxon>Alphaproteobacteria</taxon>
        <taxon>Hyphomicrobiales</taxon>
        <taxon>Aurantimonadaceae</taxon>
        <taxon>Aureimonas</taxon>
    </lineage>
</organism>
<sequence>MKSLVLALWLVHSWYPLECCSDQDCHPLAEAEKVDGGYRAEGIFYPSAIVKPSPDNRFHACYAPKTKKALCFFAPLAV</sequence>
<name>A0A916ZNK6_9HYPH</name>
<protein>
    <submittedName>
        <fullName evidence="1">Uncharacterized protein</fullName>
    </submittedName>
</protein>
<reference evidence="1" key="1">
    <citation type="journal article" date="2014" name="Int. J. Syst. Evol. Microbiol.">
        <title>Complete genome sequence of Corynebacterium casei LMG S-19264T (=DSM 44701T), isolated from a smear-ripened cheese.</title>
        <authorList>
            <consortium name="US DOE Joint Genome Institute (JGI-PGF)"/>
            <person name="Walter F."/>
            <person name="Albersmeier A."/>
            <person name="Kalinowski J."/>
            <person name="Ruckert C."/>
        </authorList>
    </citation>
    <scope>NUCLEOTIDE SEQUENCE</scope>
    <source>
        <strain evidence="1">CGMCC 1.15367</strain>
    </source>
</reference>